<dbReference type="SUPFAM" id="SSF57850">
    <property type="entry name" value="RING/U-box"/>
    <property type="match status" value="1"/>
</dbReference>
<dbReference type="PROSITE" id="PS50089">
    <property type="entry name" value="ZF_RING_2"/>
    <property type="match status" value="1"/>
</dbReference>
<dbReference type="FunFam" id="3.30.40.10:FF:000318">
    <property type="entry name" value="E3 ubiquitin-protein ligase MARCH4"/>
    <property type="match status" value="1"/>
</dbReference>
<evidence type="ECO:0000259" key="6">
    <source>
        <dbReference type="PROSITE" id="PS50089"/>
    </source>
</evidence>
<keyword evidence="9" id="KW-1185">Reference proteome</keyword>
<gene>
    <name evidence="8" type="ORF">M6B38_158880</name>
</gene>
<feature type="domain" description="RING-type" evidence="6">
    <location>
        <begin position="25"/>
        <end position="72"/>
    </location>
</feature>
<dbReference type="InterPro" id="IPR013083">
    <property type="entry name" value="Znf_RING/FYVE/PHD"/>
</dbReference>
<dbReference type="InterPro" id="IPR001841">
    <property type="entry name" value="Znf_RING"/>
</dbReference>
<evidence type="ECO:0000259" key="7">
    <source>
        <dbReference type="PROSITE" id="PS51292"/>
    </source>
</evidence>
<dbReference type="SMART" id="SM00744">
    <property type="entry name" value="RINGv"/>
    <property type="match status" value="1"/>
</dbReference>
<comment type="caution">
    <text evidence="8">The sequence shown here is derived from an EMBL/GenBank/DDBJ whole genome shotgun (WGS) entry which is preliminary data.</text>
</comment>
<feature type="transmembrane region" description="Helical" evidence="5">
    <location>
        <begin position="163"/>
        <end position="186"/>
    </location>
</feature>
<accession>A0AAX6F1N1</accession>
<evidence type="ECO:0000313" key="8">
    <source>
        <dbReference type="EMBL" id="KAJ6810322.1"/>
    </source>
</evidence>
<dbReference type="Pfam" id="PF12428">
    <property type="entry name" value="DUF3675"/>
    <property type="match status" value="1"/>
</dbReference>
<feature type="transmembrane region" description="Helical" evidence="5">
    <location>
        <begin position="139"/>
        <end position="157"/>
    </location>
</feature>
<dbReference type="InterPro" id="IPR033275">
    <property type="entry name" value="MARCH-like"/>
</dbReference>
<evidence type="ECO:0000256" key="1">
    <source>
        <dbReference type="ARBA" id="ARBA00022723"/>
    </source>
</evidence>
<keyword evidence="5" id="KW-0472">Membrane</keyword>
<dbReference type="EMBL" id="JANAVB010032616">
    <property type="protein sequence ID" value="KAJ6810322.1"/>
    <property type="molecule type" value="Genomic_DNA"/>
</dbReference>
<dbReference type="Gene3D" id="3.30.40.10">
    <property type="entry name" value="Zinc/RING finger domain, C3HC4 (zinc finger)"/>
    <property type="match status" value="1"/>
</dbReference>
<dbReference type="GO" id="GO:0004842">
    <property type="term" value="F:ubiquitin-protein transferase activity"/>
    <property type="evidence" value="ECO:0007669"/>
    <property type="project" value="TreeGrafter"/>
</dbReference>
<dbReference type="InterPro" id="IPR022143">
    <property type="entry name" value="DUF3675"/>
</dbReference>
<reference evidence="8" key="1">
    <citation type="journal article" date="2023" name="GigaByte">
        <title>Genome assembly of the bearded iris, Iris pallida Lam.</title>
        <authorList>
            <person name="Bruccoleri R.E."/>
            <person name="Oakeley E.J."/>
            <person name="Faust A.M.E."/>
            <person name="Altorfer M."/>
            <person name="Dessus-Babus S."/>
            <person name="Burckhardt D."/>
            <person name="Oertli M."/>
            <person name="Naumann U."/>
            <person name="Petersen F."/>
            <person name="Wong J."/>
        </authorList>
    </citation>
    <scope>NUCLEOTIDE SEQUENCE</scope>
    <source>
        <strain evidence="8">GSM-AAB239-AS_SAM_17_03QT</strain>
    </source>
</reference>
<sequence length="229" mass="25633">MEFGDIEENGTQSSSSSSSYVMCLCRICHEEEEEKSTTMESPCSCSGTLKFAHRECIQRWCNEKGSAVCEICLQKFEPGYTVPVKLALIDIAVTIRGSLEVPRLNYESRNQGGVDDESDDDYPDCSPASDRGVGICRSVAVIVTLILLARHFFVVVTTDAGHYPYTLATVFMLRACGILLPLYLVLRLIAAYQKGRLQHERYEREVSPIHRAQGEEHEQVAHLTIQIHS</sequence>
<keyword evidence="5" id="KW-1133">Transmembrane helix</keyword>
<dbReference type="Proteomes" id="UP001140949">
    <property type="component" value="Unassembled WGS sequence"/>
</dbReference>
<dbReference type="PROSITE" id="PS51292">
    <property type="entry name" value="ZF_RING_CH"/>
    <property type="match status" value="1"/>
</dbReference>
<dbReference type="GO" id="GO:0008270">
    <property type="term" value="F:zinc ion binding"/>
    <property type="evidence" value="ECO:0007669"/>
    <property type="project" value="UniProtKB-KW"/>
</dbReference>
<evidence type="ECO:0000256" key="2">
    <source>
        <dbReference type="ARBA" id="ARBA00022771"/>
    </source>
</evidence>
<keyword evidence="5" id="KW-0812">Transmembrane</keyword>
<dbReference type="CDD" id="cd16495">
    <property type="entry name" value="RING_CH-C4HC3_MARCH"/>
    <property type="match status" value="1"/>
</dbReference>
<feature type="domain" description="RING-CH-type" evidence="7">
    <location>
        <begin position="17"/>
        <end position="79"/>
    </location>
</feature>
<keyword evidence="3" id="KW-0862">Zinc</keyword>
<protein>
    <recommendedName>
        <fullName evidence="10">RING-CH-type domain-containing protein</fullName>
    </recommendedName>
</protein>
<evidence type="ECO:0000256" key="5">
    <source>
        <dbReference type="SAM" id="Phobius"/>
    </source>
</evidence>
<keyword evidence="1" id="KW-0479">Metal-binding</keyword>
<reference evidence="8" key="2">
    <citation type="submission" date="2023-04" db="EMBL/GenBank/DDBJ databases">
        <authorList>
            <person name="Bruccoleri R.E."/>
            <person name="Oakeley E.J."/>
            <person name="Faust A.-M."/>
            <person name="Dessus-Babus S."/>
            <person name="Altorfer M."/>
            <person name="Burckhardt D."/>
            <person name="Oertli M."/>
            <person name="Naumann U."/>
            <person name="Petersen F."/>
            <person name="Wong J."/>
        </authorList>
    </citation>
    <scope>NUCLEOTIDE SEQUENCE</scope>
    <source>
        <strain evidence="8">GSM-AAB239-AS_SAM_17_03QT</strain>
        <tissue evidence="8">Leaf</tissue>
    </source>
</reference>
<dbReference type="PANTHER" id="PTHR23012:SF180">
    <property type="entry name" value="RING_FYVE_PHD ZINC FINGER SUPERFAMILY PROTEIN"/>
    <property type="match status" value="1"/>
</dbReference>
<dbReference type="InterPro" id="IPR011016">
    <property type="entry name" value="Znf_RING-CH"/>
</dbReference>
<evidence type="ECO:0008006" key="10">
    <source>
        <dbReference type="Google" id="ProtNLM"/>
    </source>
</evidence>
<dbReference type="Pfam" id="PF12906">
    <property type="entry name" value="RINGv"/>
    <property type="match status" value="1"/>
</dbReference>
<dbReference type="AlphaFoldDB" id="A0AAX6F1N1"/>
<keyword evidence="2 4" id="KW-0863">Zinc-finger</keyword>
<name>A0AAX6F1N1_IRIPA</name>
<evidence type="ECO:0000256" key="4">
    <source>
        <dbReference type="PROSITE-ProRule" id="PRU00175"/>
    </source>
</evidence>
<organism evidence="8 9">
    <name type="scientific">Iris pallida</name>
    <name type="common">Sweet iris</name>
    <dbReference type="NCBI Taxonomy" id="29817"/>
    <lineage>
        <taxon>Eukaryota</taxon>
        <taxon>Viridiplantae</taxon>
        <taxon>Streptophyta</taxon>
        <taxon>Embryophyta</taxon>
        <taxon>Tracheophyta</taxon>
        <taxon>Spermatophyta</taxon>
        <taxon>Magnoliopsida</taxon>
        <taxon>Liliopsida</taxon>
        <taxon>Asparagales</taxon>
        <taxon>Iridaceae</taxon>
        <taxon>Iridoideae</taxon>
        <taxon>Irideae</taxon>
        <taxon>Iris</taxon>
    </lineage>
</organism>
<proteinExistence type="predicted"/>
<dbReference type="GO" id="GO:0016567">
    <property type="term" value="P:protein ubiquitination"/>
    <property type="evidence" value="ECO:0007669"/>
    <property type="project" value="TreeGrafter"/>
</dbReference>
<evidence type="ECO:0000256" key="3">
    <source>
        <dbReference type="ARBA" id="ARBA00022833"/>
    </source>
</evidence>
<dbReference type="PANTHER" id="PTHR23012">
    <property type="entry name" value="RING/FYVE/PHD ZINC FINGER DOMAIN-CONTAINING"/>
    <property type="match status" value="1"/>
</dbReference>
<dbReference type="GO" id="GO:0016020">
    <property type="term" value="C:membrane"/>
    <property type="evidence" value="ECO:0007669"/>
    <property type="project" value="TreeGrafter"/>
</dbReference>
<evidence type="ECO:0000313" key="9">
    <source>
        <dbReference type="Proteomes" id="UP001140949"/>
    </source>
</evidence>